<reference evidence="4 5" key="1">
    <citation type="submission" date="2020-01" db="EMBL/GenBank/DDBJ databases">
        <title>Complete genome sequence of Chitinophaga sp. H33E-04 isolated from quinoa roots.</title>
        <authorList>
            <person name="Weon H.-Y."/>
            <person name="Lee S.A."/>
        </authorList>
    </citation>
    <scope>NUCLEOTIDE SEQUENCE [LARGE SCALE GENOMIC DNA]</scope>
    <source>
        <strain evidence="4 5">H33E-04</strain>
    </source>
</reference>
<evidence type="ECO:0000259" key="3">
    <source>
        <dbReference type="PROSITE" id="PS51186"/>
    </source>
</evidence>
<evidence type="ECO:0000256" key="2">
    <source>
        <dbReference type="ARBA" id="ARBA00023315"/>
    </source>
</evidence>
<dbReference type="KEGG" id="chih:GWR21_02705"/>
<dbReference type="InterPro" id="IPR050832">
    <property type="entry name" value="Bact_Acetyltransf"/>
</dbReference>
<evidence type="ECO:0000313" key="5">
    <source>
        <dbReference type="Proteomes" id="UP000476411"/>
    </source>
</evidence>
<dbReference type="PANTHER" id="PTHR43877:SF2">
    <property type="entry name" value="AMINOALKYLPHOSPHONATE N-ACETYLTRANSFERASE-RELATED"/>
    <property type="match status" value="1"/>
</dbReference>
<feature type="domain" description="N-acetyltransferase" evidence="3">
    <location>
        <begin position="5"/>
        <end position="152"/>
    </location>
</feature>
<evidence type="ECO:0000313" key="4">
    <source>
        <dbReference type="EMBL" id="QHS63914.1"/>
    </source>
</evidence>
<protein>
    <submittedName>
        <fullName evidence="4">GNAT family N-acetyltransferase</fullName>
    </submittedName>
</protein>
<dbReference type="Proteomes" id="UP000476411">
    <property type="component" value="Chromosome"/>
</dbReference>
<sequence length="152" mass="17310">MDNIVIKRTASTVPDFQLLITELDADLRRRNGDIMDIYDGHNKLQPLDTAVVIYMNDVPVCCGCFKSYSDDAVEVKRVYVRDEARGKGFSKLLMKELETWATEIGFRKTVLETGSQQQEALGLYTSLGYKRIPNYEPYIGLPDSVCFEKDLL</sequence>
<dbReference type="InterPro" id="IPR016181">
    <property type="entry name" value="Acyl_CoA_acyltransferase"/>
</dbReference>
<dbReference type="Gene3D" id="3.40.630.30">
    <property type="match status" value="1"/>
</dbReference>
<evidence type="ECO:0000256" key="1">
    <source>
        <dbReference type="ARBA" id="ARBA00022679"/>
    </source>
</evidence>
<keyword evidence="1 4" id="KW-0808">Transferase</keyword>
<keyword evidence="5" id="KW-1185">Reference proteome</keyword>
<dbReference type="PANTHER" id="PTHR43877">
    <property type="entry name" value="AMINOALKYLPHOSPHONATE N-ACETYLTRANSFERASE-RELATED-RELATED"/>
    <property type="match status" value="1"/>
</dbReference>
<dbReference type="EMBL" id="CP048113">
    <property type="protein sequence ID" value="QHS63914.1"/>
    <property type="molecule type" value="Genomic_DNA"/>
</dbReference>
<organism evidence="4 5">
    <name type="scientific">Chitinophaga agri</name>
    <dbReference type="NCBI Taxonomy" id="2703787"/>
    <lineage>
        <taxon>Bacteria</taxon>
        <taxon>Pseudomonadati</taxon>
        <taxon>Bacteroidota</taxon>
        <taxon>Chitinophagia</taxon>
        <taxon>Chitinophagales</taxon>
        <taxon>Chitinophagaceae</taxon>
        <taxon>Chitinophaga</taxon>
    </lineage>
</organism>
<dbReference type="CDD" id="cd04301">
    <property type="entry name" value="NAT_SF"/>
    <property type="match status" value="1"/>
</dbReference>
<gene>
    <name evidence="4" type="ORF">GWR21_02705</name>
</gene>
<dbReference type="Pfam" id="PF00583">
    <property type="entry name" value="Acetyltransf_1"/>
    <property type="match status" value="1"/>
</dbReference>
<keyword evidence="2" id="KW-0012">Acyltransferase</keyword>
<dbReference type="PROSITE" id="PS51186">
    <property type="entry name" value="GNAT"/>
    <property type="match status" value="1"/>
</dbReference>
<name>A0A6B9ZQE4_9BACT</name>
<dbReference type="GO" id="GO:0016747">
    <property type="term" value="F:acyltransferase activity, transferring groups other than amino-acyl groups"/>
    <property type="evidence" value="ECO:0007669"/>
    <property type="project" value="InterPro"/>
</dbReference>
<dbReference type="AlphaFoldDB" id="A0A6B9ZQE4"/>
<accession>A0A6B9ZQE4</accession>
<dbReference type="InterPro" id="IPR000182">
    <property type="entry name" value="GNAT_dom"/>
</dbReference>
<proteinExistence type="predicted"/>
<dbReference type="SUPFAM" id="SSF55729">
    <property type="entry name" value="Acyl-CoA N-acyltransferases (Nat)"/>
    <property type="match status" value="1"/>
</dbReference>